<accession>A0ABX5J5D3</accession>
<keyword evidence="2" id="KW-1185">Reference proteome</keyword>
<dbReference type="RefSeq" id="WP_069332217.1">
    <property type="nucleotide sequence ID" value="NZ_MABH01000142.1"/>
</dbReference>
<name>A0ABX5J5D3_9RHOB</name>
<dbReference type="Proteomes" id="UP000240800">
    <property type="component" value="Unassembled WGS sequence"/>
</dbReference>
<reference evidence="1 2" key="1">
    <citation type="submission" date="2018-04" db="EMBL/GenBank/DDBJ databases">
        <title>Genomic Encyclopedia of Type Strains, Phase III (KMG-III): the genomes of soil and plant-associated and newly described type strains.</title>
        <authorList>
            <person name="Whitman W."/>
        </authorList>
    </citation>
    <scope>NUCLEOTIDE SEQUENCE [LARGE SCALE GENOMIC DNA]</scope>
    <source>
        <strain evidence="1 2">JA192</strain>
    </source>
</reference>
<evidence type="ECO:0000313" key="2">
    <source>
        <dbReference type="Proteomes" id="UP000240800"/>
    </source>
</evidence>
<dbReference type="EMBL" id="PZZW01000006">
    <property type="protein sequence ID" value="PTM77237.1"/>
    <property type="molecule type" value="Genomic_DNA"/>
</dbReference>
<proteinExistence type="predicted"/>
<evidence type="ECO:0000313" key="1">
    <source>
        <dbReference type="EMBL" id="PTM77237.1"/>
    </source>
</evidence>
<gene>
    <name evidence="1" type="ORF">C8J29_106163</name>
</gene>
<protein>
    <submittedName>
        <fullName evidence="1">Uncharacterized protein</fullName>
    </submittedName>
</protein>
<sequence>MEQRDYASTPVADSLGLHGMISGLAEDLRDMRAGKISPADGLARAAVAKQIFNGVRLYLTAVKTLEAPARGRQEPQVIEGHANG</sequence>
<comment type="caution">
    <text evidence="1">The sequence shown here is derived from an EMBL/GenBank/DDBJ whole genome shotgun (WGS) entry which is preliminary data.</text>
</comment>
<organism evidence="1 2">
    <name type="scientific">Cereibacter johrii</name>
    <dbReference type="NCBI Taxonomy" id="445629"/>
    <lineage>
        <taxon>Bacteria</taxon>
        <taxon>Pseudomonadati</taxon>
        <taxon>Pseudomonadota</taxon>
        <taxon>Alphaproteobacteria</taxon>
        <taxon>Rhodobacterales</taxon>
        <taxon>Paracoccaceae</taxon>
        <taxon>Cereibacter</taxon>
    </lineage>
</organism>